<accession>A0A2P5FAR7</accession>
<dbReference type="InParanoid" id="A0A2P5FAR7"/>
<reference evidence="2" key="1">
    <citation type="submission" date="2016-06" db="EMBL/GenBank/DDBJ databases">
        <title>Parallel loss of symbiosis genes in relatives of nitrogen-fixing non-legume Parasponia.</title>
        <authorList>
            <person name="Van Velzen R."/>
            <person name="Holmer R."/>
            <person name="Bu F."/>
            <person name="Rutten L."/>
            <person name="Van Zeijl A."/>
            <person name="Liu W."/>
            <person name="Santuari L."/>
            <person name="Cao Q."/>
            <person name="Sharma T."/>
            <person name="Shen D."/>
            <person name="Roswanjaya Y."/>
            <person name="Wardhani T."/>
            <person name="Kalhor M.S."/>
            <person name="Jansen J."/>
            <person name="Van den Hoogen J."/>
            <person name="Gungor B."/>
            <person name="Hartog M."/>
            <person name="Hontelez J."/>
            <person name="Verver J."/>
            <person name="Yang W.-C."/>
            <person name="Schijlen E."/>
            <person name="Repin R."/>
            <person name="Schilthuizen M."/>
            <person name="Schranz E."/>
            <person name="Heidstra R."/>
            <person name="Miyata K."/>
            <person name="Fedorova E."/>
            <person name="Kohlen W."/>
            <person name="Bisseling T."/>
            <person name="Smit S."/>
            <person name="Geurts R."/>
        </authorList>
    </citation>
    <scope>NUCLEOTIDE SEQUENCE [LARGE SCALE GENOMIC DNA]</scope>
    <source>
        <strain evidence="2">cv. RG33-2</strain>
    </source>
</reference>
<dbReference type="EMBL" id="JXTC01000048">
    <property type="protein sequence ID" value="PON94876.1"/>
    <property type="molecule type" value="Genomic_DNA"/>
</dbReference>
<gene>
    <name evidence="1" type="ORF">TorRG33x02_093890</name>
</gene>
<keyword evidence="2" id="KW-1185">Reference proteome</keyword>
<sequence>MVMFLVLWKNYFRVLNMAVRKFSFKNLGPFKDYILVDFFNLVRGYGSCRTAPAEDEAQSGTSLP</sequence>
<name>A0A2P5FAR7_TREOI</name>
<dbReference type="Proteomes" id="UP000237000">
    <property type="component" value="Unassembled WGS sequence"/>
</dbReference>
<evidence type="ECO:0000313" key="1">
    <source>
        <dbReference type="EMBL" id="PON94876.1"/>
    </source>
</evidence>
<protein>
    <submittedName>
        <fullName evidence="1">Uncharacterized protein</fullName>
    </submittedName>
</protein>
<comment type="caution">
    <text evidence="1">The sequence shown here is derived from an EMBL/GenBank/DDBJ whole genome shotgun (WGS) entry which is preliminary data.</text>
</comment>
<dbReference type="AlphaFoldDB" id="A0A2P5FAR7"/>
<evidence type="ECO:0000313" key="2">
    <source>
        <dbReference type="Proteomes" id="UP000237000"/>
    </source>
</evidence>
<proteinExistence type="predicted"/>
<organism evidence="1 2">
    <name type="scientific">Trema orientale</name>
    <name type="common">Charcoal tree</name>
    <name type="synonym">Celtis orientalis</name>
    <dbReference type="NCBI Taxonomy" id="63057"/>
    <lineage>
        <taxon>Eukaryota</taxon>
        <taxon>Viridiplantae</taxon>
        <taxon>Streptophyta</taxon>
        <taxon>Embryophyta</taxon>
        <taxon>Tracheophyta</taxon>
        <taxon>Spermatophyta</taxon>
        <taxon>Magnoliopsida</taxon>
        <taxon>eudicotyledons</taxon>
        <taxon>Gunneridae</taxon>
        <taxon>Pentapetalae</taxon>
        <taxon>rosids</taxon>
        <taxon>fabids</taxon>
        <taxon>Rosales</taxon>
        <taxon>Cannabaceae</taxon>
        <taxon>Trema</taxon>
    </lineage>
</organism>